<sequence length="673" mass="70750">MGVDRILAALPLRSRLLVPGLAALALLISLAQRPGLASSDTKIDLHTDPGGFLADVASAWSSTGDLGHVQGGQYGGYLFPMGPFFALGHALGGAPWLVQRLWLALVLFLAAWGAVRLMDELCSGRRGLPHAVAGLLFLLNPYVVVFTARTSITLLGYAALPWLLVAVRRGLLARGWRWPAVFALIVTASGGGVNAAVTAWVLLGPVLLGAYLWWTGAVDVRRLWAFAWRTGLATALASAWWVMPLLVQSRYGVDFLRFTEQPGTIWSTTSLPESLRLMGYWISYLGVGYGGDLRPYFGDGAVLLFALPVVLAGLLVPALALMGFAVTRRHPFAPFALALVLIGLIVMMAGFPEGTPLRRASNFTYNNFVPVQFLRTTYKAGPLVALGVALLAGFAATRPRAVVFVGLAIVACWPLARGRAVDDQLLWERIPSTWATAAEHVDARAGDGRALVLPGQLYAYYDWGGTIDPILPTLADKPVATRNAVGYADLRATDLLWTVDALVQQRRAVPGQLDPLLDLLGTRVVVAGADDDRQRSGAAPAADAADVLDQLGEPDATFGAPRERPRAAGTLGEPRLLPAVRAWDRPSAPGLVRVEPERPSVIVDGSAEGLAALAAFDGPDTTSDTVTEVPPEGMTSDGASAGAGDGAPPGGGAAGGPPPGGDAAEAGREPPAP</sequence>
<gene>
    <name evidence="4" type="ORF">OJ962_28785</name>
</gene>
<reference evidence="4" key="1">
    <citation type="submission" date="2022-10" db="EMBL/GenBank/DDBJ databases">
        <title>The WGS of Solirubrobacter sp. CPCC 204708.</title>
        <authorList>
            <person name="Jiang Z."/>
        </authorList>
    </citation>
    <scope>NUCLEOTIDE SEQUENCE</scope>
    <source>
        <strain evidence="4">CPCC 204708</strain>
    </source>
</reference>
<feature type="transmembrane region" description="Helical" evidence="2">
    <location>
        <begin position="97"/>
        <end position="115"/>
    </location>
</feature>
<evidence type="ECO:0000259" key="3">
    <source>
        <dbReference type="Pfam" id="PF11847"/>
    </source>
</evidence>
<feature type="domain" description="Alpha-(1-&gt;3)-arabinofuranosyltransferase N-terminal GT-C" evidence="3">
    <location>
        <begin position="25"/>
        <end position="621"/>
    </location>
</feature>
<name>A0ABT4RSH9_9ACTN</name>
<keyword evidence="2" id="KW-0472">Membrane</keyword>
<proteinExistence type="predicted"/>
<dbReference type="Pfam" id="PF11847">
    <property type="entry name" value="GT-C_AftD"/>
    <property type="match status" value="1"/>
</dbReference>
<feature type="transmembrane region" description="Helical" evidence="2">
    <location>
        <begin position="332"/>
        <end position="352"/>
    </location>
</feature>
<feature type="transmembrane region" description="Helical" evidence="2">
    <location>
        <begin position="183"/>
        <end position="214"/>
    </location>
</feature>
<protein>
    <submittedName>
        <fullName evidence="4">DUF3367 domain-containing protein</fullName>
    </submittedName>
</protein>
<dbReference type="RefSeq" id="WP_270006772.1">
    <property type="nucleotide sequence ID" value="NZ_JAPCID010000059.1"/>
</dbReference>
<feature type="transmembrane region" description="Helical" evidence="2">
    <location>
        <begin position="302"/>
        <end position="326"/>
    </location>
</feature>
<keyword evidence="5" id="KW-1185">Reference proteome</keyword>
<feature type="transmembrane region" description="Helical" evidence="2">
    <location>
        <begin position="401"/>
        <end position="416"/>
    </location>
</feature>
<feature type="transmembrane region" description="Helical" evidence="2">
    <location>
        <begin position="373"/>
        <end position="395"/>
    </location>
</feature>
<dbReference type="EMBL" id="JAPCID010000059">
    <property type="protein sequence ID" value="MDA0141524.1"/>
    <property type="molecule type" value="Genomic_DNA"/>
</dbReference>
<evidence type="ECO:0000256" key="2">
    <source>
        <dbReference type="SAM" id="Phobius"/>
    </source>
</evidence>
<organism evidence="4 5">
    <name type="scientific">Solirubrobacter deserti</name>
    <dbReference type="NCBI Taxonomy" id="2282478"/>
    <lineage>
        <taxon>Bacteria</taxon>
        <taxon>Bacillati</taxon>
        <taxon>Actinomycetota</taxon>
        <taxon>Thermoleophilia</taxon>
        <taxon>Solirubrobacterales</taxon>
        <taxon>Solirubrobacteraceae</taxon>
        <taxon>Solirubrobacter</taxon>
    </lineage>
</organism>
<evidence type="ECO:0000256" key="1">
    <source>
        <dbReference type="SAM" id="MobiDB-lite"/>
    </source>
</evidence>
<evidence type="ECO:0000313" key="4">
    <source>
        <dbReference type="EMBL" id="MDA0141524.1"/>
    </source>
</evidence>
<dbReference type="InterPro" id="IPR021798">
    <property type="entry name" value="AftD_N"/>
</dbReference>
<dbReference type="Proteomes" id="UP001147700">
    <property type="component" value="Unassembled WGS sequence"/>
</dbReference>
<feature type="non-terminal residue" evidence="4">
    <location>
        <position position="673"/>
    </location>
</feature>
<evidence type="ECO:0000313" key="5">
    <source>
        <dbReference type="Proteomes" id="UP001147700"/>
    </source>
</evidence>
<accession>A0ABT4RSH9</accession>
<comment type="caution">
    <text evidence="4">The sequence shown here is derived from an EMBL/GenBank/DDBJ whole genome shotgun (WGS) entry which is preliminary data.</text>
</comment>
<feature type="region of interest" description="Disordered" evidence="1">
    <location>
        <begin position="617"/>
        <end position="673"/>
    </location>
</feature>
<feature type="transmembrane region" description="Helical" evidence="2">
    <location>
        <begin position="127"/>
        <end position="148"/>
    </location>
</feature>
<feature type="compositionally biased region" description="Gly residues" evidence="1">
    <location>
        <begin position="641"/>
        <end position="655"/>
    </location>
</feature>
<keyword evidence="2" id="KW-1133">Transmembrane helix</keyword>
<feature type="transmembrane region" description="Helical" evidence="2">
    <location>
        <begin position="226"/>
        <end position="247"/>
    </location>
</feature>
<keyword evidence="2" id="KW-0812">Transmembrane</keyword>
<feature type="region of interest" description="Disordered" evidence="1">
    <location>
        <begin position="553"/>
        <end position="573"/>
    </location>
</feature>